<dbReference type="PROSITE" id="PS00758">
    <property type="entry name" value="ARGE_DAPE_CPG2_1"/>
    <property type="match status" value="1"/>
</dbReference>
<feature type="transmembrane region" description="Helical" evidence="7">
    <location>
        <begin position="60"/>
        <end position="80"/>
    </location>
</feature>
<keyword evidence="3" id="KW-0659">Purine metabolism</keyword>
<evidence type="ECO:0000313" key="8">
    <source>
        <dbReference type="EMBL" id="KAK6150234.1"/>
    </source>
</evidence>
<keyword evidence="4" id="KW-0479">Metal-binding</keyword>
<evidence type="ECO:0008006" key="10">
    <source>
        <dbReference type="Google" id="ProtNLM"/>
    </source>
</evidence>
<keyword evidence="9" id="KW-1185">Reference proteome</keyword>
<comment type="caution">
    <text evidence="8">The sequence shown here is derived from an EMBL/GenBank/DDBJ whole genome shotgun (WGS) entry which is preliminary data.</text>
</comment>
<dbReference type="InterPro" id="IPR010158">
    <property type="entry name" value="Amidase_Cbmase"/>
</dbReference>
<reference evidence="8 9" key="1">
    <citation type="journal article" date="2021" name="Comput. Struct. Biotechnol. J.">
        <title>De novo genome assembly of the potent medicinal plant Rehmannia glutinosa using nanopore technology.</title>
        <authorList>
            <person name="Ma L."/>
            <person name="Dong C."/>
            <person name="Song C."/>
            <person name="Wang X."/>
            <person name="Zheng X."/>
            <person name="Niu Y."/>
            <person name="Chen S."/>
            <person name="Feng W."/>
        </authorList>
    </citation>
    <scope>NUCLEOTIDE SEQUENCE [LARGE SCALE GENOMIC DNA]</scope>
    <source>
        <strain evidence="8">DH-2019</strain>
    </source>
</reference>
<evidence type="ECO:0000256" key="6">
    <source>
        <dbReference type="ARBA" id="ARBA00023211"/>
    </source>
</evidence>
<keyword evidence="7" id="KW-1133">Transmembrane helix</keyword>
<organism evidence="8 9">
    <name type="scientific">Rehmannia glutinosa</name>
    <name type="common">Chinese foxglove</name>
    <dbReference type="NCBI Taxonomy" id="99300"/>
    <lineage>
        <taxon>Eukaryota</taxon>
        <taxon>Viridiplantae</taxon>
        <taxon>Streptophyta</taxon>
        <taxon>Embryophyta</taxon>
        <taxon>Tracheophyta</taxon>
        <taxon>Spermatophyta</taxon>
        <taxon>Magnoliopsida</taxon>
        <taxon>eudicotyledons</taxon>
        <taxon>Gunneridae</taxon>
        <taxon>Pentapetalae</taxon>
        <taxon>asterids</taxon>
        <taxon>lamiids</taxon>
        <taxon>Lamiales</taxon>
        <taxon>Orobanchaceae</taxon>
        <taxon>Rehmannieae</taxon>
        <taxon>Rehmannia</taxon>
    </lineage>
</organism>
<evidence type="ECO:0000256" key="2">
    <source>
        <dbReference type="ARBA" id="ARBA00011738"/>
    </source>
</evidence>
<evidence type="ECO:0000256" key="5">
    <source>
        <dbReference type="ARBA" id="ARBA00022801"/>
    </source>
</evidence>
<evidence type="ECO:0000256" key="7">
    <source>
        <dbReference type="SAM" id="Phobius"/>
    </source>
</evidence>
<keyword evidence="6" id="KW-0464">Manganese</keyword>
<keyword evidence="5" id="KW-0378">Hydrolase</keyword>
<comment type="cofactor">
    <cofactor evidence="1">
        <name>Mn(2+)</name>
        <dbReference type="ChEBI" id="CHEBI:29035"/>
    </cofactor>
</comment>
<dbReference type="SUPFAM" id="SSF55031">
    <property type="entry name" value="Bacterial exopeptidase dimerisation domain"/>
    <property type="match status" value="1"/>
</dbReference>
<dbReference type="InterPro" id="IPR036264">
    <property type="entry name" value="Bact_exopeptidase_dim_dom"/>
</dbReference>
<feature type="transmembrane region" description="Helical" evidence="7">
    <location>
        <begin position="92"/>
        <end position="115"/>
    </location>
</feature>
<dbReference type="PANTHER" id="PTHR32494">
    <property type="entry name" value="ALLANTOATE DEIMINASE-RELATED"/>
    <property type="match status" value="1"/>
</dbReference>
<proteinExistence type="predicted"/>
<dbReference type="NCBIfam" id="TIGR01879">
    <property type="entry name" value="hydantase"/>
    <property type="match status" value="1"/>
</dbReference>
<dbReference type="InterPro" id="IPR001261">
    <property type="entry name" value="ArgE/DapE_CS"/>
</dbReference>
<evidence type="ECO:0000256" key="4">
    <source>
        <dbReference type="ARBA" id="ARBA00022723"/>
    </source>
</evidence>
<evidence type="ECO:0000256" key="3">
    <source>
        <dbReference type="ARBA" id="ARBA00022631"/>
    </source>
</evidence>
<protein>
    <recommendedName>
        <fullName evidence="10">Allantoate deiminase</fullName>
    </recommendedName>
</protein>
<dbReference type="Pfam" id="PF01546">
    <property type="entry name" value="Peptidase_M20"/>
    <property type="match status" value="1"/>
</dbReference>
<sequence length="567" mass="61730">MLNENKITKRKPKTTISVTCISGAQYLPVGPTYSHTVTQIHEPAKLLAAITSQSHHLDEIVYFFPWPILLLPLYFHFFTLTKAMASHQCKTLFHSISIVAVPNVYVSVLSFSGFLSLPLVLASANGFSEHTNFLHSEILKDEAVARLTELGKVSDSEEFLVRTFQSPASVRAGNLIRRWMEDAGLQTWVDQMGNVHGRYEGLNPSEKALLIGSHLDTVIDAGMFDGALGIITALSALKVLNIRGLLGKLRRPVEVIAFSDEEGVRFQSTFLGSAAIAGVLPVSTLHVHDKSGVTVQGALRKNSIEITEENLLQLKYDPESVWGYIELHIEQGPVLETVGLPLGLVKGIAGQTRLKVTVKGSQGHAGTVPMNMRQDPMAAAAELIVLLESLCKQPEDYLSFDGHCKASEVQSLAGSLVCTVGEISTWPSASNVTFTIDIRAMDNLGREAIIYELSNRMYQICDKRSVLCLIERKHDANAVGCDPELSSKLKSSAYAALERLSGEDPDDVPILMSGAGHDAMAMSHLTKVAMLFVRCRGGVSHSPAEHVSEDDVWAAGMAVLAFLETLM</sequence>
<keyword evidence="7" id="KW-0812">Transmembrane</keyword>
<evidence type="ECO:0000256" key="1">
    <source>
        <dbReference type="ARBA" id="ARBA00001936"/>
    </source>
</evidence>
<accession>A0ABR0WSW0</accession>
<name>A0ABR0WSW0_REHGL</name>
<dbReference type="CDD" id="cd03884">
    <property type="entry name" value="M20_bAS"/>
    <property type="match status" value="1"/>
</dbReference>
<evidence type="ECO:0000313" key="9">
    <source>
        <dbReference type="Proteomes" id="UP001318860"/>
    </source>
</evidence>
<dbReference type="Gene3D" id="3.30.70.360">
    <property type="match status" value="1"/>
</dbReference>
<dbReference type="SUPFAM" id="SSF53187">
    <property type="entry name" value="Zn-dependent exopeptidases"/>
    <property type="match status" value="1"/>
</dbReference>
<dbReference type="EMBL" id="JABTTQ020000009">
    <property type="protein sequence ID" value="KAK6150234.1"/>
    <property type="molecule type" value="Genomic_DNA"/>
</dbReference>
<dbReference type="PANTHER" id="PTHR32494:SF19">
    <property type="entry name" value="ALLANTOATE DEIMINASE-RELATED"/>
    <property type="match status" value="1"/>
</dbReference>
<comment type="subunit">
    <text evidence="2">Homodimer.</text>
</comment>
<dbReference type="Gene3D" id="3.40.630.10">
    <property type="entry name" value="Zn peptidases"/>
    <property type="match status" value="1"/>
</dbReference>
<dbReference type="Proteomes" id="UP001318860">
    <property type="component" value="Unassembled WGS sequence"/>
</dbReference>
<dbReference type="InterPro" id="IPR002933">
    <property type="entry name" value="Peptidase_M20"/>
</dbReference>
<gene>
    <name evidence="8" type="ORF">DH2020_017759</name>
</gene>
<keyword evidence="7" id="KW-0472">Membrane</keyword>